<dbReference type="GO" id="GO:0003774">
    <property type="term" value="F:cytoskeletal motor activity"/>
    <property type="evidence" value="ECO:0007669"/>
    <property type="project" value="InterPro"/>
</dbReference>
<dbReference type="InterPro" id="IPR001624">
    <property type="entry name" value="FliE"/>
</dbReference>
<dbReference type="GO" id="GO:0009425">
    <property type="term" value="C:bacterial-type flagellum basal body"/>
    <property type="evidence" value="ECO:0007669"/>
    <property type="project" value="UniProtKB-SubCell"/>
</dbReference>
<dbReference type="EMBL" id="CP031146">
    <property type="protein sequence ID" value="AXM98867.1"/>
    <property type="molecule type" value="Genomic_DNA"/>
</dbReference>
<reference evidence="5 6" key="1">
    <citation type="submission" date="2018-07" db="EMBL/GenBank/DDBJ databases">
        <title>Complete genome sequence of a Pseudomonas plecoglossicida strain pathogenic to the marine fish, Larimichthys crocea.</title>
        <authorList>
            <person name="Tao Z."/>
        </authorList>
    </citation>
    <scope>NUCLEOTIDE SEQUENCE [LARGE SCALE GENOMIC DNA]</scope>
    <source>
        <strain evidence="5 6">XSDHY-P</strain>
    </source>
</reference>
<dbReference type="GO" id="GO:0071973">
    <property type="term" value="P:bacterial-type flagellum-dependent cell motility"/>
    <property type="evidence" value="ECO:0007669"/>
    <property type="project" value="InterPro"/>
</dbReference>
<keyword evidence="5" id="KW-0966">Cell projection</keyword>
<comment type="similarity">
    <text evidence="2">Belongs to the FliE family.</text>
</comment>
<accession>A0AAD0R279</accession>
<evidence type="ECO:0000256" key="2">
    <source>
        <dbReference type="ARBA" id="ARBA00009272"/>
    </source>
</evidence>
<gene>
    <name evidence="5" type="ORF">DVB73_25245</name>
</gene>
<keyword evidence="5" id="KW-0969">Cilium</keyword>
<organism evidence="5 6">
    <name type="scientific">Pseudomonas plecoglossicida</name>
    <dbReference type="NCBI Taxonomy" id="70775"/>
    <lineage>
        <taxon>Bacteria</taxon>
        <taxon>Pseudomonadati</taxon>
        <taxon>Pseudomonadota</taxon>
        <taxon>Gammaproteobacteria</taxon>
        <taxon>Pseudomonadales</taxon>
        <taxon>Pseudomonadaceae</taxon>
        <taxon>Pseudomonas</taxon>
    </lineage>
</organism>
<protein>
    <recommendedName>
        <fullName evidence="3">Flagellar hook-basal body complex protein FliE</fullName>
    </recommendedName>
</protein>
<evidence type="ECO:0000256" key="3">
    <source>
        <dbReference type="ARBA" id="ARBA00018024"/>
    </source>
</evidence>
<dbReference type="Proteomes" id="UP000256503">
    <property type="component" value="Chromosome"/>
</dbReference>
<keyword evidence="4" id="KW-0975">Bacterial flagellum</keyword>
<keyword evidence="5" id="KW-0282">Flagellum</keyword>
<dbReference type="GO" id="GO:0005198">
    <property type="term" value="F:structural molecule activity"/>
    <property type="evidence" value="ECO:0007669"/>
    <property type="project" value="InterPro"/>
</dbReference>
<dbReference type="GeneID" id="49616737"/>
<dbReference type="PANTHER" id="PTHR34653">
    <property type="match status" value="1"/>
</dbReference>
<name>A0AAD0R279_PSEDL</name>
<evidence type="ECO:0000256" key="1">
    <source>
        <dbReference type="ARBA" id="ARBA00004117"/>
    </source>
</evidence>
<dbReference type="Pfam" id="PF02049">
    <property type="entry name" value="FliE"/>
    <property type="match status" value="1"/>
</dbReference>
<comment type="subcellular location">
    <subcellularLocation>
        <location evidence="1">Bacterial flagellum basal body</location>
    </subcellularLocation>
</comment>
<dbReference type="PANTHER" id="PTHR34653:SF1">
    <property type="entry name" value="FLAGELLAR HOOK-BASAL BODY COMPLEX PROTEIN FLIE"/>
    <property type="match status" value="1"/>
</dbReference>
<dbReference type="AlphaFoldDB" id="A0AAD0R279"/>
<proteinExistence type="inferred from homology"/>
<evidence type="ECO:0000313" key="5">
    <source>
        <dbReference type="EMBL" id="AXM98867.1"/>
    </source>
</evidence>
<evidence type="ECO:0000256" key="4">
    <source>
        <dbReference type="ARBA" id="ARBA00023143"/>
    </source>
</evidence>
<dbReference type="RefSeq" id="WP_016393558.1">
    <property type="nucleotide sequence ID" value="NZ_CP031146.1"/>
</dbReference>
<sequence>MSSILSVQQQMLGQMEQAKHQMHTPVIRQAAVFDQPVRGGISVAFNQVMREVDAQQHLASNAMAAVDSGQSDDLVGAIIKSRKADVEFSALLQVRNQFAKAFDDVMRMPV</sequence>
<evidence type="ECO:0000313" key="6">
    <source>
        <dbReference type="Proteomes" id="UP000256503"/>
    </source>
</evidence>